<dbReference type="EC" id="6.2.1.3" evidence="3"/>
<keyword evidence="3" id="KW-0808">Transferase</keyword>
<dbReference type="SUPFAM" id="SSF56801">
    <property type="entry name" value="Acetyl-CoA synthetase-like"/>
    <property type="match status" value="1"/>
</dbReference>
<dbReference type="InterPro" id="IPR042099">
    <property type="entry name" value="ANL_N_sf"/>
</dbReference>
<keyword evidence="3" id="KW-0012">Acyltransferase</keyword>
<sequence length="58" mass="6429">MPRGEVGELIVRGGSVMRGYLNMPAATDETIVNGWLKTGDFVTIDEDGFIFIVDRKKI</sequence>
<dbReference type="EMBL" id="UGRI01000001">
    <property type="protein sequence ID" value="SUA24065.1"/>
    <property type="molecule type" value="Genomic_DNA"/>
</dbReference>
<dbReference type="Gene3D" id="3.40.50.12780">
    <property type="entry name" value="N-terminal domain of ligase-like"/>
    <property type="match status" value="1"/>
</dbReference>
<evidence type="ECO:0000313" key="3">
    <source>
        <dbReference type="EMBL" id="SUA24065.1"/>
    </source>
</evidence>
<dbReference type="GO" id="GO:0004467">
    <property type="term" value="F:long-chain fatty acid-CoA ligase activity"/>
    <property type="evidence" value="ECO:0007669"/>
    <property type="project" value="UniProtKB-EC"/>
</dbReference>
<dbReference type="PANTHER" id="PTHR24096">
    <property type="entry name" value="LONG-CHAIN-FATTY-ACID--COA LIGASE"/>
    <property type="match status" value="1"/>
</dbReference>
<protein>
    <submittedName>
        <fullName evidence="3">Long-chain-fatty-acid--CoA ligase</fullName>
        <ecNumber evidence="3">2.3.1.86</ecNumber>
        <ecNumber evidence="3">6.2.1.3</ecNumber>
    </submittedName>
</protein>
<comment type="similarity">
    <text evidence="1">Belongs to the ATP-dependent AMP-binding enzyme family.</text>
</comment>
<dbReference type="AlphaFoldDB" id="A0A378W0I3"/>
<dbReference type="EC" id="2.3.1.86" evidence="3"/>
<keyword evidence="2 3" id="KW-0436">Ligase</keyword>
<evidence type="ECO:0000256" key="2">
    <source>
        <dbReference type="ARBA" id="ARBA00022598"/>
    </source>
</evidence>
<proteinExistence type="inferred from homology"/>
<gene>
    <name evidence="3" type="primary">fadD_4</name>
    <name evidence="3" type="ORF">NCTC11421_02055</name>
</gene>
<evidence type="ECO:0000256" key="1">
    <source>
        <dbReference type="ARBA" id="ARBA00006432"/>
    </source>
</evidence>
<name>A0A378W0I3_NEIGO</name>
<dbReference type="PANTHER" id="PTHR24096:SF149">
    <property type="entry name" value="AMP-BINDING DOMAIN-CONTAINING PROTEIN-RELATED"/>
    <property type="match status" value="1"/>
</dbReference>
<reference evidence="3" key="1">
    <citation type="submission" date="2018-06" db="EMBL/GenBank/DDBJ databases">
        <authorList>
            <consortium name="Pathogen Informatics"/>
            <person name="Doyle S."/>
        </authorList>
    </citation>
    <scope>NUCLEOTIDE SEQUENCE [LARGE SCALE GENOMIC DNA]</scope>
    <source>
        <strain evidence="3">NCTC11421</strain>
    </source>
</reference>
<accession>A0A378W0I3</accession>
<organism evidence="3">
    <name type="scientific">Neisseria gonorrhoeae</name>
    <dbReference type="NCBI Taxonomy" id="485"/>
    <lineage>
        <taxon>Bacteria</taxon>
        <taxon>Pseudomonadati</taxon>
        <taxon>Pseudomonadota</taxon>
        <taxon>Betaproteobacteria</taxon>
        <taxon>Neisseriales</taxon>
        <taxon>Neisseriaceae</taxon>
        <taxon>Neisseria</taxon>
    </lineage>
</organism>
<dbReference type="GO" id="GO:0004321">
    <property type="term" value="F:fatty-acyl-CoA synthase activity"/>
    <property type="evidence" value="ECO:0007669"/>
    <property type="project" value="UniProtKB-EC"/>
</dbReference>